<keyword evidence="5" id="KW-0378">Hydrolase</keyword>
<dbReference type="GeneTree" id="ENSGT00940000156909"/>
<dbReference type="SUPFAM" id="SSF52799">
    <property type="entry name" value="(Phosphotyrosine protein) phosphatases II"/>
    <property type="match status" value="1"/>
</dbReference>
<dbReference type="CDD" id="cd14603">
    <property type="entry name" value="PTPc-N18"/>
    <property type="match status" value="1"/>
</dbReference>
<dbReference type="InterPro" id="IPR029021">
    <property type="entry name" value="Prot-tyrosine_phosphatase-like"/>
</dbReference>
<reference evidence="11 12" key="1">
    <citation type="journal article" date="2019" name="Proc. Natl. Acad. Sci. U.S.A.">
        <title>Regulatory changes in pterin and carotenoid genes underlie balanced color polymorphisms in the wall lizard.</title>
        <authorList>
            <person name="Andrade P."/>
            <person name="Pinho C."/>
            <person name="Perez I de Lanuza G."/>
            <person name="Afonso S."/>
            <person name="Brejcha J."/>
            <person name="Rubin C.J."/>
            <person name="Wallerman O."/>
            <person name="Pereira P."/>
            <person name="Sabatino S.J."/>
            <person name="Bellati A."/>
            <person name="Pellitteri-Rosa D."/>
            <person name="Bosakova Z."/>
            <person name="Bunikis I."/>
            <person name="Carretero M.A."/>
            <person name="Feiner N."/>
            <person name="Marsik P."/>
            <person name="Pauperio F."/>
            <person name="Salvi D."/>
            <person name="Soler L."/>
            <person name="While G.M."/>
            <person name="Uller T."/>
            <person name="Font E."/>
            <person name="Andersson L."/>
            <person name="Carneiro M."/>
        </authorList>
    </citation>
    <scope>NUCLEOTIDE SEQUENCE</scope>
</reference>
<dbReference type="GeneID" id="114587565"/>
<evidence type="ECO:0000256" key="1">
    <source>
        <dbReference type="ARBA" id="ARBA00004496"/>
    </source>
</evidence>
<feature type="domain" description="Tyrosine-protein phosphatase" evidence="9">
    <location>
        <begin position="179"/>
        <end position="444"/>
    </location>
</feature>
<dbReference type="PRINTS" id="PR00700">
    <property type="entry name" value="PRTYPHPHTASE"/>
</dbReference>
<dbReference type="InterPro" id="IPR000387">
    <property type="entry name" value="Tyr_Pase_dom"/>
</dbReference>
<feature type="compositionally biased region" description="Basic and acidic residues" evidence="8">
    <location>
        <begin position="683"/>
        <end position="694"/>
    </location>
</feature>
<dbReference type="InterPro" id="IPR016130">
    <property type="entry name" value="Tyr_Pase_AS"/>
</dbReference>
<evidence type="ECO:0000256" key="2">
    <source>
        <dbReference type="ARBA" id="ARBA00013064"/>
    </source>
</evidence>
<dbReference type="CTD" id="26469"/>
<evidence type="ECO:0000259" key="10">
    <source>
        <dbReference type="PROSITE" id="PS50056"/>
    </source>
</evidence>
<evidence type="ECO:0000313" key="12">
    <source>
        <dbReference type="Proteomes" id="UP000472272"/>
    </source>
</evidence>
<dbReference type="EC" id="3.1.3.48" evidence="2"/>
<dbReference type="SMART" id="SM00404">
    <property type="entry name" value="PTPc_motif"/>
    <property type="match status" value="1"/>
</dbReference>
<dbReference type="PROSITE" id="PS00383">
    <property type="entry name" value="TYR_PHOSPHATASE_1"/>
    <property type="match status" value="1"/>
</dbReference>
<dbReference type="InterPro" id="IPR047170">
    <property type="entry name" value="PTN12/18/22"/>
</dbReference>
<dbReference type="KEGG" id="pmua:114587565"/>
<organism evidence="11 12">
    <name type="scientific">Podarcis muralis</name>
    <name type="common">Wall lizard</name>
    <name type="synonym">Lacerta muralis</name>
    <dbReference type="NCBI Taxonomy" id="64176"/>
    <lineage>
        <taxon>Eukaryota</taxon>
        <taxon>Metazoa</taxon>
        <taxon>Chordata</taxon>
        <taxon>Craniata</taxon>
        <taxon>Vertebrata</taxon>
        <taxon>Euteleostomi</taxon>
        <taxon>Lepidosauria</taxon>
        <taxon>Squamata</taxon>
        <taxon>Bifurcata</taxon>
        <taxon>Unidentata</taxon>
        <taxon>Episquamata</taxon>
        <taxon>Laterata</taxon>
        <taxon>Lacertibaenia</taxon>
        <taxon>Lacertidae</taxon>
        <taxon>Podarcis</taxon>
    </lineage>
</organism>
<dbReference type="RefSeq" id="XP_028567821.1">
    <property type="nucleotide sequence ID" value="XM_028711988.1"/>
</dbReference>
<evidence type="ECO:0000256" key="6">
    <source>
        <dbReference type="ARBA" id="ARBA00022912"/>
    </source>
</evidence>
<gene>
    <name evidence="11" type="primary">PTPN18</name>
</gene>
<dbReference type="GO" id="GO:0005634">
    <property type="term" value="C:nucleus"/>
    <property type="evidence" value="ECO:0007669"/>
    <property type="project" value="TreeGrafter"/>
</dbReference>
<dbReference type="OrthoDB" id="10253954at2759"/>
<reference evidence="11" key="3">
    <citation type="submission" date="2025-09" db="UniProtKB">
        <authorList>
            <consortium name="Ensembl"/>
        </authorList>
    </citation>
    <scope>IDENTIFICATION</scope>
</reference>
<accession>A0A670KIM8</accession>
<dbReference type="AlphaFoldDB" id="A0A670KIM8"/>
<dbReference type="InterPro" id="IPR047254">
    <property type="entry name" value="PTN18_cat"/>
</dbReference>
<evidence type="ECO:0000256" key="3">
    <source>
        <dbReference type="ARBA" id="ARBA00022490"/>
    </source>
</evidence>
<dbReference type="InterPro" id="IPR003595">
    <property type="entry name" value="Tyr_Pase_cat"/>
</dbReference>
<keyword evidence="3" id="KW-0963">Cytoplasm</keyword>
<dbReference type="Ensembl" id="ENSPMRT00000039087.1">
    <property type="protein sequence ID" value="ENSPMRP00000036911.1"/>
    <property type="gene ID" value="ENSPMRG00000023781.1"/>
</dbReference>
<dbReference type="GO" id="GO:0005737">
    <property type="term" value="C:cytoplasm"/>
    <property type="evidence" value="ECO:0007669"/>
    <property type="project" value="UniProtKB-SubCell"/>
</dbReference>
<dbReference type="PROSITE" id="PS50055">
    <property type="entry name" value="TYR_PHOSPHATASE_PTP"/>
    <property type="match status" value="1"/>
</dbReference>
<evidence type="ECO:0000256" key="4">
    <source>
        <dbReference type="ARBA" id="ARBA00022553"/>
    </source>
</evidence>
<name>A0A670KIM8_PODMU</name>
<feature type="domain" description="Tyrosine specific protein phosphatases" evidence="10">
    <location>
        <begin position="358"/>
        <end position="435"/>
    </location>
</feature>
<evidence type="ECO:0000313" key="11">
    <source>
        <dbReference type="Ensembl" id="ENSPMRP00000036911.1"/>
    </source>
</evidence>
<dbReference type="GO" id="GO:0004726">
    <property type="term" value="F:non-membrane spanning protein tyrosine phosphatase activity"/>
    <property type="evidence" value="ECO:0007669"/>
    <property type="project" value="InterPro"/>
</dbReference>
<dbReference type="OMA" id="ATCEYAQ"/>
<keyword evidence="6" id="KW-0904">Protein phosphatase</keyword>
<dbReference type="PANTHER" id="PTHR45983">
    <property type="entry name" value="TYROSINE PHOSPHATSE N18, PUTATIVE-RELATED"/>
    <property type="match status" value="1"/>
</dbReference>
<comment type="similarity">
    <text evidence="7">Belongs to the protein-tyrosine phosphatase family. Non-receptor class 4 subfamily.</text>
</comment>
<dbReference type="FunFam" id="3.90.190.10:FF:000045">
    <property type="entry name" value="Tyrosine-protein phosphatase non-receptor type 12"/>
    <property type="match status" value="1"/>
</dbReference>
<feature type="region of interest" description="Disordered" evidence="8">
    <location>
        <begin position="629"/>
        <end position="694"/>
    </location>
</feature>
<feature type="compositionally biased region" description="Polar residues" evidence="8">
    <location>
        <begin position="657"/>
        <end position="670"/>
    </location>
</feature>
<feature type="region of interest" description="Disordered" evidence="8">
    <location>
        <begin position="525"/>
        <end position="544"/>
    </location>
</feature>
<keyword evidence="12" id="KW-1185">Reference proteome</keyword>
<evidence type="ECO:0000256" key="7">
    <source>
        <dbReference type="ARBA" id="ARBA00034734"/>
    </source>
</evidence>
<evidence type="ECO:0000259" key="9">
    <source>
        <dbReference type="PROSITE" id="PS50055"/>
    </source>
</evidence>
<comment type="subcellular location">
    <subcellularLocation>
        <location evidence="1">Cytoplasm</location>
    </subcellularLocation>
</comment>
<reference evidence="11" key="2">
    <citation type="submission" date="2025-08" db="UniProtKB">
        <authorList>
            <consortium name="Ensembl"/>
        </authorList>
    </citation>
    <scope>IDENTIFICATION</scope>
</reference>
<dbReference type="Pfam" id="PF00102">
    <property type="entry name" value="Y_phosphatase"/>
    <property type="match status" value="1"/>
</dbReference>
<sequence length="694" mass="77116">MHTSLGVTGHMSLGTKEDLPPQEHARRIAFLNCVSHYSPGSHSELQLPRDNNARNLGHRIIFPRRGWGQCRLLPVMMMMPFRLSLPVVQRSSHTLIAVCRKATFPFPREGKEPDRSGPIPPATLGRRGCKNLNFLLAFHSLQFPLCLVPLLTGMSRCAESLKGFLARVEAQAGQEKGQLAEEFQEIKARAAAFRQQQGISTEAGGNKENIKKNRYKDILPYDQTRVVVNFVTEEAQADYINANFIQGVDNKQCYIATQGPLPHTVLDFWRMIWQYKVKVIVMACREVELGKKKCERYWPLAEETLHFGSFSVAQVKEQELNPDVILRMLTLTFQKEERELSHFQYVAWPDRGIPDTYGHFLGMIEQVRSKQGESTVPICVHCSAGCGRTGVICTLEYIRQLLLKQRIPPHFSIFDVVLEMRKQRPAAVQTQEQYEFVYHAVTEMFRAALSLSDSNYENVKENRLPLYDDALSLRHLAVAPLKRSTVLHRSISVPVDPQPTSAPEQPPKLIRDMGDTYAVVNKLQRSGLGASPPPPAPGNEAPLSGEGPLYAAVKPRMSNVPDTLAIDPSAFVGVQASHSLPGSPIHRPASAATCEYAQINPGDSNPRVTSSSHINGLGKKPLRNLLPIVFSSSPGKKAPPSPRTAPTQEYEDVGNISPRSSPNAVVSSANGMGFNFRIGKPKGPRDPPAEWSRI</sequence>
<evidence type="ECO:0000256" key="5">
    <source>
        <dbReference type="ARBA" id="ARBA00022801"/>
    </source>
</evidence>
<keyword evidence="4" id="KW-0597">Phosphoprotein</keyword>
<dbReference type="InterPro" id="IPR000242">
    <property type="entry name" value="PTP_cat"/>
</dbReference>
<dbReference type="PROSITE" id="PS50056">
    <property type="entry name" value="TYR_PHOSPHATASE_2"/>
    <property type="match status" value="1"/>
</dbReference>
<dbReference type="SMART" id="SM00194">
    <property type="entry name" value="PTPc"/>
    <property type="match status" value="1"/>
</dbReference>
<protein>
    <recommendedName>
        <fullName evidence="2">protein-tyrosine-phosphatase</fullName>
        <ecNumber evidence="2">3.1.3.48</ecNumber>
    </recommendedName>
</protein>
<dbReference type="Gene3D" id="3.90.190.10">
    <property type="entry name" value="Protein tyrosine phosphatase superfamily"/>
    <property type="match status" value="1"/>
</dbReference>
<proteinExistence type="inferred from homology"/>
<dbReference type="Proteomes" id="UP000472272">
    <property type="component" value="Chromosome 17"/>
</dbReference>
<evidence type="ECO:0000256" key="8">
    <source>
        <dbReference type="SAM" id="MobiDB-lite"/>
    </source>
</evidence>
<dbReference type="PANTHER" id="PTHR45983:SF4">
    <property type="entry name" value="TYROSINE-PROTEIN PHOSPHATASE NON-RECEPTOR TYPE 18"/>
    <property type="match status" value="1"/>
</dbReference>